<comment type="caution">
    <text evidence="1">The sequence shown here is derived from an EMBL/GenBank/DDBJ whole genome shotgun (WGS) entry which is preliminary data.</text>
</comment>
<proteinExistence type="predicted"/>
<gene>
    <name evidence="1" type="ORF">LCGC14_0386890</name>
</gene>
<accession>A0A0F9VMW8</accession>
<name>A0A0F9VMW8_9ZZZZ</name>
<protein>
    <submittedName>
        <fullName evidence="1">Uncharacterized protein</fullName>
    </submittedName>
</protein>
<dbReference type="AlphaFoldDB" id="A0A0F9VMW8"/>
<sequence length="91" mass="10526">MSRQEEYDAIMAEAMENFDIVEAMKTYQMVQQEYVHALEAMNNRPEIITSNTTAHVPQYILTAQEQYELGKGEIWCSVSTETLDEFRKANA</sequence>
<organism evidence="1">
    <name type="scientific">marine sediment metagenome</name>
    <dbReference type="NCBI Taxonomy" id="412755"/>
    <lineage>
        <taxon>unclassified sequences</taxon>
        <taxon>metagenomes</taxon>
        <taxon>ecological metagenomes</taxon>
    </lineage>
</organism>
<dbReference type="EMBL" id="LAZR01000320">
    <property type="protein sequence ID" value="KKN74796.1"/>
    <property type="molecule type" value="Genomic_DNA"/>
</dbReference>
<reference evidence="1" key="1">
    <citation type="journal article" date="2015" name="Nature">
        <title>Complex archaea that bridge the gap between prokaryotes and eukaryotes.</title>
        <authorList>
            <person name="Spang A."/>
            <person name="Saw J.H."/>
            <person name="Jorgensen S.L."/>
            <person name="Zaremba-Niedzwiedzka K."/>
            <person name="Martijn J."/>
            <person name="Lind A.E."/>
            <person name="van Eijk R."/>
            <person name="Schleper C."/>
            <person name="Guy L."/>
            <person name="Ettema T.J."/>
        </authorList>
    </citation>
    <scope>NUCLEOTIDE SEQUENCE</scope>
</reference>
<evidence type="ECO:0000313" key="1">
    <source>
        <dbReference type="EMBL" id="KKN74796.1"/>
    </source>
</evidence>